<organism evidence="1 2">
    <name type="scientific">Carnegiea gigantea</name>
    <dbReference type="NCBI Taxonomy" id="171969"/>
    <lineage>
        <taxon>Eukaryota</taxon>
        <taxon>Viridiplantae</taxon>
        <taxon>Streptophyta</taxon>
        <taxon>Embryophyta</taxon>
        <taxon>Tracheophyta</taxon>
        <taxon>Spermatophyta</taxon>
        <taxon>Magnoliopsida</taxon>
        <taxon>eudicotyledons</taxon>
        <taxon>Gunneridae</taxon>
        <taxon>Pentapetalae</taxon>
        <taxon>Caryophyllales</taxon>
        <taxon>Cactineae</taxon>
        <taxon>Cactaceae</taxon>
        <taxon>Cactoideae</taxon>
        <taxon>Echinocereeae</taxon>
        <taxon>Carnegiea</taxon>
    </lineage>
</organism>
<proteinExistence type="predicted"/>
<gene>
    <name evidence="1" type="ORF">Cgig2_024125</name>
</gene>
<dbReference type="EMBL" id="JAKOGI010000674">
    <property type="protein sequence ID" value="KAJ8431653.1"/>
    <property type="molecule type" value="Genomic_DNA"/>
</dbReference>
<accession>A0A9Q1Q7E0</accession>
<keyword evidence="2" id="KW-1185">Reference proteome</keyword>
<protein>
    <submittedName>
        <fullName evidence="1">Uncharacterized protein</fullName>
    </submittedName>
</protein>
<dbReference type="Proteomes" id="UP001153076">
    <property type="component" value="Unassembled WGS sequence"/>
</dbReference>
<evidence type="ECO:0000313" key="2">
    <source>
        <dbReference type="Proteomes" id="UP001153076"/>
    </source>
</evidence>
<reference evidence="1" key="1">
    <citation type="submission" date="2022-04" db="EMBL/GenBank/DDBJ databases">
        <title>Carnegiea gigantea Genome sequencing and assembly v2.</title>
        <authorList>
            <person name="Copetti D."/>
            <person name="Sanderson M.J."/>
            <person name="Burquez A."/>
            <person name="Wojciechowski M.F."/>
        </authorList>
    </citation>
    <scope>NUCLEOTIDE SEQUENCE</scope>
    <source>
        <strain evidence="1">SGP5-SGP5p</strain>
        <tissue evidence="1">Aerial part</tissue>
    </source>
</reference>
<evidence type="ECO:0000313" key="1">
    <source>
        <dbReference type="EMBL" id="KAJ8431653.1"/>
    </source>
</evidence>
<comment type="caution">
    <text evidence="1">The sequence shown here is derived from an EMBL/GenBank/DDBJ whole genome shotgun (WGS) entry which is preliminary data.</text>
</comment>
<name>A0A9Q1Q7E0_9CARY</name>
<sequence>MGANGVYLVSLVKSVSITINCSVLETVFDCVTQSVPVISANSLKSLCFYKTATRGWKHTSELTSAEATALQVPLPEQRSLHALRDSLESPREDYVELYTQLDLIHTDMGLLGKKLDESIYMTCTIHHGARLAITFTSSYLDRATNTIDRIIQSTSSDPHFI</sequence>
<dbReference type="AlphaFoldDB" id="A0A9Q1Q7E0"/>